<dbReference type="KEGG" id="lrug:AB8B22_08425"/>
<sequence>MAYKHGTYQSETASDLIMPVTLDYGHFIVGMAPIHKLKKENRKTNEVVRVGTYKEGIQYFGDTYDLDFSISQAIKIFFELYAVAPLYIVNILDVEKHKTDNKKTMMAIELKSGKTVINNHKIITDTLVVKDNATSLPISDDITIWTAEGLEIYATPSSGNKIDIEFNEIDLSKVNKNEAIGGYDTNTMRRTGLELVDEVYSKFSELPAFIDIPDFSHESEVAAVMETKAGNINTGMFEAIALINAPNNKRYDEIPSWKDEKNIISKDQIVLYGNIKLADNVYFPSLHYAALSLKTDSEFDGIPSQTPSNYSYKMDALAYKNADGVFEEIRLDKEQQANFLNKNGAITAINFKDWRCWGSETAKNPLATDPKDKFTYTRRMFKYVGNELVITYFNSVDQKFSLKLAETVTKSVNIRLKGLVSANHFLSAEAVLSEEDNTLENVINGDITWTINLGVIPAMKSMTFKKKYDVKALETFAQALKQ</sequence>
<reference evidence="1" key="1">
    <citation type="submission" date="2024-07" db="EMBL/GenBank/DDBJ databases">
        <authorList>
            <person name="Li X.-J."/>
            <person name="Wang X."/>
        </authorList>
    </citation>
    <scope>NUCLEOTIDE SEQUENCE</scope>
    <source>
        <strain evidence="1">HSP-334</strain>
    </source>
</reference>
<accession>A0AB39VGN0</accession>
<organism evidence="1">
    <name type="scientific">Leptotrichia rugosa</name>
    <dbReference type="NCBI Taxonomy" id="3239302"/>
    <lineage>
        <taxon>Bacteria</taxon>
        <taxon>Fusobacteriati</taxon>
        <taxon>Fusobacteriota</taxon>
        <taxon>Fusobacteriia</taxon>
        <taxon>Fusobacteriales</taxon>
        <taxon>Leptotrichiaceae</taxon>
        <taxon>Leptotrichia</taxon>
    </lineage>
</organism>
<dbReference type="RefSeq" id="WP_369710776.1">
    <property type="nucleotide sequence ID" value="NZ_CP165644.1"/>
</dbReference>
<evidence type="ECO:0000313" key="1">
    <source>
        <dbReference type="EMBL" id="XDU66429.1"/>
    </source>
</evidence>
<dbReference type="PANTHER" id="PTHR35861:SF2">
    <property type="entry name" value="FELS-2 PROPHAGE PROTEIN"/>
    <property type="match status" value="1"/>
</dbReference>
<dbReference type="PANTHER" id="PTHR35861">
    <property type="match status" value="1"/>
</dbReference>
<name>A0AB39VGN0_9FUSO</name>
<protein>
    <submittedName>
        <fullName evidence="1">Phage tail sheath protein</fullName>
    </submittedName>
</protein>
<proteinExistence type="predicted"/>
<gene>
    <name evidence="1" type="ORF">AB8B22_08425</name>
</gene>
<dbReference type="InterPro" id="IPR052042">
    <property type="entry name" value="Tail_sheath_structural"/>
</dbReference>
<dbReference type="EMBL" id="CP165644">
    <property type="protein sequence ID" value="XDU66429.1"/>
    <property type="molecule type" value="Genomic_DNA"/>
</dbReference>
<dbReference type="AlphaFoldDB" id="A0AB39VGN0"/>